<evidence type="ECO:0000256" key="1">
    <source>
        <dbReference type="SAM" id="Phobius"/>
    </source>
</evidence>
<keyword evidence="1" id="KW-0472">Membrane</keyword>
<feature type="transmembrane region" description="Helical" evidence="1">
    <location>
        <begin position="364"/>
        <end position="384"/>
    </location>
</feature>
<feature type="transmembrane region" description="Helical" evidence="1">
    <location>
        <begin position="455"/>
        <end position="476"/>
    </location>
</feature>
<feature type="transmembrane region" description="Helical" evidence="1">
    <location>
        <begin position="419"/>
        <end position="443"/>
    </location>
</feature>
<reference evidence="3" key="1">
    <citation type="journal article" date="2019" name="Int. J. Syst. Evol. Microbiol.">
        <title>The Global Catalogue of Microorganisms (GCM) 10K type strain sequencing project: providing services to taxonomists for standard genome sequencing and annotation.</title>
        <authorList>
            <consortium name="The Broad Institute Genomics Platform"/>
            <consortium name="The Broad Institute Genome Sequencing Center for Infectious Disease"/>
            <person name="Wu L."/>
            <person name="Ma J."/>
        </authorList>
    </citation>
    <scope>NUCLEOTIDE SEQUENCE [LARGE SCALE GENOMIC DNA]</scope>
    <source>
        <strain evidence="3">CCUG 55995</strain>
    </source>
</reference>
<dbReference type="EMBL" id="JBHSEI010000010">
    <property type="protein sequence ID" value="MFC4639665.1"/>
    <property type="molecule type" value="Genomic_DNA"/>
</dbReference>
<dbReference type="Proteomes" id="UP001595952">
    <property type="component" value="Unassembled WGS sequence"/>
</dbReference>
<keyword evidence="1" id="KW-0812">Transmembrane</keyword>
<proteinExistence type="predicted"/>
<organism evidence="2 3">
    <name type="scientific">Deinococcus hohokamensis</name>
    <dbReference type="NCBI Taxonomy" id="309883"/>
    <lineage>
        <taxon>Bacteria</taxon>
        <taxon>Thermotogati</taxon>
        <taxon>Deinococcota</taxon>
        <taxon>Deinococci</taxon>
        <taxon>Deinococcales</taxon>
        <taxon>Deinococcaceae</taxon>
        <taxon>Deinococcus</taxon>
    </lineage>
</organism>
<keyword evidence="3" id="KW-1185">Reference proteome</keyword>
<feature type="transmembrane region" description="Helical" evidence="1">
    <location>
        <begin position="390"/>
        <end position="412"/>
    </location>
</feature>
<comment type="caution">
    <text evidence="2">The sequence shown here is derived from an EMBL/GenBank/DDBJ whole genome shotgun (WGS) entry which is preliminary data.</text>
</comment>
<feature type="transmembrane region" description="Helical" evidence="1">
    <location>
        <begin position="59"/>
        <end position="79"/>
    </location>
</feature>
<name>A0ABV9IE33_9DEIO</name>
<feature type="transmembrane region" description="Helical" evidence="1">
    <location>
        <begin position="12"/>
        <end position="39"/>
    </location>
</feature>
<dbReference type="RefSeq" id="WP_380062648.1">
    <property type="nucleotide sequence ID" value="NZ_JBHSEI010000010.1"/>
</dbReference>
<gene>
    <name evidence="2" type="ORF">ACFO0D_15110</name>
</gene>
<sequence length="486" mass="52057">MVQTALNTTLHALAQLAPLALALGALLAAVFLALVLVGLLDRERFLTALAWAGTQVPDAGRWLLVGAALLTSALLLRIVRQAVDARLGAQQSARYANAADPDGGQTVQSAPRVSLLQDTTYTRSLILPPDLYARIDLDNGWERLLPYLSGGGAESLKDLREGFTRQRDRLIYTREVTLQSERPVSLETSRIATDLRFVDPAGGRGTYYNAAFSADYSFRNPLPTAGRMRFAFPLPDGSGTLSHFRLTVNGQEFRAADLVDGSVWENEVAAGALVRVHVAYHNQGARSWSYRLGQRREAIRAFGLTIRADRPAKFQRYSLFPTSQTGRALSSEHTLNWQLRDVITAQDVAVVFTQGSLRETLTKVGLGHLLALLAAALLCLAWGWSRQRKVSPLALAAALLGLSLGLTLGSVLTAYLPALLALPLGSVAGLALAGWALGMPFLAPLALAAALPLSFLTGGNAGLILTLLAALALMLLQPAGQSTPTR</sequence>
<accession>A0ABV9IE33</accession>
<evidence type="ECO:0000313" key="2">
    <source>
        <dbReference type="EMBL" id="MFC4639665.1"/>
    </source>
</evidence>
<evidence type="ECO:0000313" key="3">
    <source>
        <dbReference type="Proteomes" id="UP001595952"/>
    </source>
</evidence>
<protein>
    <submittedName>
        <fullName evidence="2">Uncharacterized protein</fullName>
    </submittedName>
</protein>
<keyword evidence="1" id="KW-1133">Transmembrane helix</keyword>